<evidence type="ECO:0000313" key="2">
    <source>
        <dbReference type="Proteomes" id="UP001551329"/>
    </source>
</evidence>
<name>A0ABV3CK87_9ACTN</name>
<dbReference type="EMBL" id="JBEZAE010000035">
    <property type="protein sequence ID" value="MEU7075187.1"/>
    <property type="molecule type" value="Genomic_DNA"/>
</dbReference>
<dbReference type="RefSeq" id="WP_358477808.1">
    <property type="nucleotide sequence ID" value="NZ_JBEZAE010000035.1"/>
</dbReference>
<evidence type="ECO:0000313" key="1">
    <source>
        <dbReference type="EMBL" id="MEU7075187.1"/>
    </source>
</evidence>
<accession>A0ABV3CK87</accession>
<proteinExistence type="predicted"/>
<sequence length="61" mass="6362">MRPAACTAPLLRVPLSLGCGLLAGAGQLGGVAAGWTYNLWLKRTVLSWPPYTAASGCCRRS</sequence>
<protein>
    <submittedName>
        <fullName evidence="1">Uncharacterized protein</fullName>
    </submittedName>
</protein>
<organism evidence="1 2">
    <name type="scientific">Streptomyces narbonensis</name>
    <dbReference type="NCBI Taxonomy" id="67333"/>
    <lineage>
        <taxon>Bacteria</taxon>
        <taxon>Bacillati</taxon>
        <taxon>Actinomycetota</taxon>
        <taxon>Actinomycetes</taxon>
        <taxon>Kitasatosporales</taxon>
        <taxon>Streptomycetaceae</taxon>
        <taxon>Streptomyces</taxon>
    </lineage>
</organism>
<keyword evidence="2" id="KW-1185">Reference proteome</keyword>
<dbReference type="Proteomes" id="UP001551329">
    <property type="component" value="Unassembled WGS sequence"/>
</dbReference>
<reference evidence="1 2" key="1">
    <citation type="submission" date="2024-06" db="EMBL/GenBank/DDBJ databases">
        <title>The Natural Products Discovery Center: Release of the First 8490 Sequenced Strains for Exploring Actinobacteria Biosynthetic Diversity.</title>
        <authorList>
            <person name="Kalkreuter E."/>
            <person name="Kautsar S.A."/>
            <person name="Yang D."/>
            <person name="Bader C.D."/>
            <person name="Teijaro C.N."/>
            <person name="Fluegel L."/>
            <person name="Davis C.M."/>
            <person name="Simpson J.R."/>
            <person name="Lauterbach L."/>
            <person name="Steele A.D."/>
            <person name="Gui C."/>
            <person name="Meng S."/>
            <person name="Li G."/>
            <person name="Viehrig K."/>
            <person name="Ye F."/>
            <person name="Su P."/>
            <person name="Kiefer A.F."/>
            <person name="Nichols A."/>
            <person name="Cepeda A.J."/>
            <person name="Yan W."/>
            <person name="Fan B."/>
            <person name="Jiang Y."/>
            <person name="Adhikari A."/>
            <person name="Zheng C.-J."/>
            <person name="Schuster L."/>
            <person name="Cowan T.M."/>
            <person name="Smanski M.J."/>
            <person name="Chevrette M.G."/>
            <person name="De Carvalho L.P.S."/>
            <person name="Shen B."/>
        </authorList>
    </citation>
    <scope>NUCLEOTIDE SEQUENCE [LARGE SCALE GENOMIC DNA]</scope>
    <source>
        <strain evidence="1 2">NPDC045974</strain>
    </source>
</reference>
<comment type="caution">
    <text evidence="1">The sequence shown here is derived from an EMBL/GenBank/DDBJ whole genome shotgun (WGS) entry which is preliminary data.</text>
</comment>
<gene>
    <name evidence="1" type="ORF">AB0A88_34385</name>
</gene>